<dbReference type="AlphaFoldDB" id="A0A2K3US75"/>
<comment type="caution">
    <text evidence="1">The sequence shown here is derived from an EMBL/GenBank/DDBJ whole genome shotgun (WGS) entry which is preliminary data.</text>
</comment>
<protein>
    <recommendedName>
        <fullName evidence="3">HTH hxlR-type domain-containing protein</fullName>
    </recommendedName>
</protein>
<gene>
    <name evidence="1" type="ORF">CVO96_19980</name>
</gene>
<evidence type="ECO:0000313" key="1">
    <source>
        <dbReference type="EMBL" id="PNY79401.1"/>
    </source>
</evidence>
<keyword evidence="2" id="KW-1185">Reference proteome</keyword>
<dbReference type="EMBL" id="PPPD01000004">
    <property type="protein sequence ID" value="PNY79401.1"/>
    <property type="molecule type" value="Genomic_DNA"/>
</dbReference>
<proteinExistence type="predicted"/>
<reference evidence="1 2" key="1">
    <citation type="submission" date="2018-01" db="EMBL/GenBank/DDBJ databases">
        <title>Deinococcus koreensis sp. nov., a radiation-resistant bacterium isolated from river water.</title>
        <authorList>
            <person name="Choi A."/>
        </authorList>
    </citation>
    <scope>NUCLEOTIDE SEQUENCE [LARGE SCALE GENOMIC DNA]</scope>
    <source>
        <strain evidence="1 2">SJW1-2</strain>
    </source>
</reference>
<name>A0A2K3US75_9DEIO</name>
<organism evidence="1 2">
    <name type="scientific">Deinococcus koreensis</name>
    <dbReference type="NCBI Taxonomy" id="2054903"/>
    <lineage>
        <taxon>Bacteria</taxon>
        <taxon>Thermotogati</taxon>
        <taxon>Deinococcota</taxon>
        <taxon>Deinococci</taxon>
        <taxon>Deinococcales</taxon>
        <taxon>Deinococcaceae</taxon>
        <taxon>Deinococcus</taxon>
    </lineage>
</organism>
<sequence>MVSEAHARLLQWIRVGSLLERTDTTGRGTVVECVMGGTVVTLSDLDTLVAQELIELLSTWNIENYGYVRYGLTPLGLSVLHAYEQHGVG</sequence>
<accession>A0A2K3US75</accession>
<evidence type="ECO:0008006" key="3">
    <source>
        <dbReference type="Google" id="ProtNLM"/>
    </source>
</evidence>
<evidence type="ECO:0000313" key="2">
    <source>
        <dbReference type="Proteomes" id="UP000236379"/>
    </source>
</evidence>
<dbReference type="Proteomes" id="UP000236379">
    <property type="component" value="Unassembled WGS sequence"/>
</dbReference>